<sequence>MHFPTIVVLTTLLGFSAAKKDPKVVCCKTGNAKVCTTTRKPLELTNSGVWDCSGQVKYEDTDAR</sequence>
<feature type="signal peptide" evidence="1">
    <location>
        <begin position="1"/>
        <end position="18"/>
    </location>
</feature>
<dbReference type="AlphaFoldDB" id="A0A6A7B323"/>
<accession>A0A6A7B323</accession>
<evidence type="ECO:0000256" key="1">
    <source>
        <dbReference type="SAM" id="SignalP"/>
    </source>
</evidence>
<feature type="chain" id="PRO_5025424450" evidence="1">
    <location>
        <begin position="19"/>
        <end position="64"/>
    </location>
</feature>
<proteinExistence type="predicted"/>
<evidence type="ECO:0000313" key="3">
    <source>
        <dbReference type="Proteomes" id="UP000799423"/>
    </source>
</evidence>
<keyword evidence="3" id="KW-1185">Reference proteome</keyword>
<name>A0A6A7B323_9PLEO</name>
<dbReference type="Proteomes" id="UP000799423">
    <property type="component" value="Unassembled WGS sequence"/>
</dbReference>
<keyword evidence="1" id="KW-0732">Signal</keyword>
<dbReference type="EMBL" id="MU006309">
    <property type="protein sequence ID" value="KAF2849916.1"/>
    <property type="molecule type" value="Genomic_DNA"/>
</dbReference>
<evidence type="ECO:0000313" key="2">
    <source>
        <dbReference type="EMBL" id="KAF2849916.1"/>
    </source>
</evidence>
<protein>
    <submittedName>
        <fullName evidence="2">Uncharacterized protein</fullName>
    </submittedName>
</protein>
<organism evidence="2 3">
    <name type="scientific">Plenodomus tracheiphilus IPT5</name>
    <dbReference type="NCBI Taxonomy" id="1408161"/>
    <lineage>
        <taxon>Eukaryota</taxon>
        <taxon>Fungi</taxon>
        <taxon>Dikarya</taxon>
        <taxon>Ascomycota</taxon>
        <taxon>Pezizomycotina</taxon>
        <taxon>Dothideomycetes</taxon>
        <taxon>Pleosporomycetidae</taxon>
        <taxon>Pleosporales</taxon>
        <taxon>Pleosporineae</taxon>
        <taxon>Leptosphaeriaceae</taxon>
        <taxon>Plenodomus</taxon>
    </lineage>
</organism>
<reference evidence="2" key="1">
    <citation type="submission" date="2020-01" db="EMBL/GenBank/DDBJ databases">
        <authorList>
            <consortium name="DOE Joint Genome Institute"/>
            <person name="Haridas S."/>
            <person name="Albert R."/>
            <person name="Binder M."/>
            <person name="Bloem J."/>
            <person name="Labutti K."/>
            <person name="Salamov A."/>
            <person name="Andreopoulos B."/>
            <person name="Baker S.E."/>
            <person name="Barry K."/>
            <person name="Bills G."/>
            <person name="Bluhm B.H."/>
            <person name="Cannon C."/>
            <person name="Castanera R."/>
            <person name="Culley D.E."/>
            <person name="Daum C."/>
            <person name="Ezra D."/>
            <person name="Gonzalez J.B."/>
            <person name="Henrissat B."/>
            <person name="Kuo A."/>
            <person name="Liang C."/>
            <person name="Lipzen A."/>
            <person name="Lutzoni F."/>
            <person name="Magnuson J."/>
            <person name="Mondo S."/>
            <person name="Nolan M."/>
            <person name="Ohm R."/>
            <person name="Pangilinan J."/>
            <person name="Park H.-J."/>
            <person name="Ramirez L."/>
            <person name="Alfaro M."/>
            <person name="Sun H."/>
            <person name="Tritt A."/>
            <person name="Yoshinaga Y."/>
            <person name="Zwiers L.-H."/>
            <person name="Turgeon B.G."/>
            <person name="Goodwin S.B."/>
            <person name="Spatafora J.W."/>
            <person name="Crous P.W."/>
            <person name="Grigoriev I.V."/>
        </authorList>
    </citation>
    <scope>NUCLEOTIDE SEQUENCE</scope>
    <source>
        <strain evidence="2">IPT5</strain>
    </source>
</reference>
<gene>
    <name evidence="2" type="ORF">T440DRAFT_468966</name>
</gene>